<reference evidence="10 11" key="1">
    <citation type="submission" date="2018-08" db="EMBL/GenBank/DDBJ databases">
        <title>Genomic Encyclopedia of Archaeal and Bacterial Type Strains, Phase II (KMG-II): from individual species to whole genera.</title>
        <authorList>
            <person name="Goeker M."/>
        </authorList>
    </citation>
    <scope>NUCLEOTIDE SEQUENCE [LARGE SCALE GENOMIC DNA]</scope>
    <source>
        <strain evidence="10 11">DSM 45791</strain>
    </source>
</reference>
<feature type="active site" description="Charge relay system" evidence="5 6">
    <location>
        <position position="411"/>
    </location>
</feature>
<feature type="region of interest" description="Disordered" evidence="7">
    <location>
        <begin position="99"/>
        <end position="138"/>
    </location>
</feature>
<evidence type="ECO:0000256" key="7">
    <source>
        <dbReference type="SAM" id="MobiDB-lite"/>
    </source>
</evidence>
<keyword evidence="11" id="KW-1185">Reference proteome</keyword>
<evidence type="ECO:0000256" key="6">
    <source>
        <dbReference type="PROSITE-ProRule" id="PRU01240"/>
    </source>
</evidence>
<feature type="active site" description="Charge relay system" evidence="5 6">
    <location>
        <position position="208"/>
    </location>
</feature>
<dbReference type="EMBL" id="QUNO01000010">
    <property type="protein sequence ID" value="REH42676.1"/>
    <property type="molecule type" value="Genomic_DNA"/>
</dbReference>
<accession>A0A3E0HD15</accession>
<feature type="region of interest" description="Disordered" evidence="7">
    <location>
        <begin position="492"/>
        <end position="534"/>
    </location>
</feature>
<dbReference type="Gene3D" id="3.40.50.200">
    <property type="entry name" value="Peptidase S8/S53 domain"/>
    <property type="match status" value="1"/>
</dbReference>
<feature type="region of interest" description="Disordered" evidence="7">
    <location>
        <begin position="316"/>
        <end position="338"/>
    </location>
</feature>
<dbReference type="GO" id="GO:0006508">
    <property type="term" value="P:proteolysis"/>
    <property type="evidence" value="ECO:0007669"/>
    <property type="project" value="UniProtKB-KW"/>
</dbReference>
<comment type="similarity">
    <text evidence="1 6">Belongs to the peptidase S8 family.</text>
</comment>
<feature type="compositionally biased region" description="Polar residues" evidence="7">
    <location>
        <begin position="316"/>
        <end position="337"/>
    </location>
</feature>
<keyword evidence="4 6" id="KW-0720">Serine protease</keyword>
<dbReference type="SUPFAM" id="SSF52743">
    <property type="entry name" value="Subtilisin-like"/>
    <property type="match status" value="1"/>
</dbReference>
<sequence length="534" mass="54347">MPLLRRAPLAALGAALLVAACLGAPVAGADEQAPGGCVQPGPTLRYLVVFDKGTTEPDADAQIAAACGTATVYYAQIAVAVATSPDPGFGDKIGPDRAYSAQGETWTSNGRATRKKADETGAAASTSTESVPTTDRSGEQWDMRMIDAAQAHQITEGDPRVVVGVLDSGIDPRHPDLKPALDPQLSVGCLSGKPDPSVAAWAPTTSPHGTHVAGIIAAADDGKGVTGVAPGVRIASVKVVDDDGYIYPEYAVCGFMWAATHGFTVTNNSYYVDPWEYTCANQPGQRVVTEAMKRAVDYATAQGVLTVAAVTNSAADLTQPGTDTHSPDNAPNRTVRSVGSDCSVLPAQEHNVVAVSSVGARQVKASYSSYGLGAVDVTAPGGDSRQQPSNGDNACVLSTVPGGYGTFCGASMAAPHVTGVAALLASTHPGDTPAQLTKLLNQQAKPVQCPSDYDLNDTGVQDAYCSGYASYNGFYGHGMVNALAAVASGTAPQTPVADAPVSNGSTPTDSGSSATTSSRTKPQPVGPEQLAAGQ</sequence>
<protein>
    <submittedName>
        <fullName evidence="10">Subtilase family protein</fullName>
    </submittedName>
</protein>
<dbReference type="Proteomes" id="UP000256269">
    <property type="component" value="Unassembled WGS sequence"/>
</dbReference>
<evidence type="ECO:0000256" key="5">
    <source>
        <dbReference type="PIRSR" id="PIRSR615500-1"/>
    </source>
</evidence>
<gene>
    <name evidence="10" type="ORF">BCF44_110173</name>
</gene>
<proteinExistence type="inferred from homology"/>
<dbReference type="PRINTS" id="PR00723">
    <property type="entry name" value="SUBTILISIN"/>
</dbReference>
<dbReference type="InterPro" id="IPR022398">
    <property type="entry name" value="Peptidase_S8_His-AS"/>
</dbReference>
<dbReference type="PANTHER" id="PTHR43806">
    <property type="entry name" value="PEPTIDASE S8"/>
    <property type="match status" value="1"/>
</dbReference>
<feature type="chain" id="PRO_5017710439" evidence="8">
    <location>
        <begin position="30"/>
        <end position="534"/>
    </location>
</feature>
<dbReference type="GO" id="GO:0004252">
    <property type="term" value="F:serine-type endopeptidase activity"/>
    <property type="evidence" value="ECO:0007669"/>
    <property type="project" value="UniProtKB-UniRule"/>
</dbReference>
<keyword evidence="3 6" id="KW-0378">Hydrolase</keyword>
<evidence type="ECO:0000256" key="2">
    <source>
        <dbReference type="ARBA" id="ARBA00022670"/>
    </source>
</evidence>
<evidence type="ECO:0000259" key="9">
    <source>
        <dbReference type="Pfam" id="PF00082"/>
    </source>
</evidence>
<organism evidence="10 11">
    <name type="scientific">Kutzneria buriramensis</name>
    <dbReference type="NCBI Taxonomy" id="1045776"/>
    <lineage>
        <taxon>Bacteria</taxon>
        <taxon>Bacillati</taxon>
        <taxon>Actinomycetota</taxon>
        <taxon>Actinomycetes</taxon>
        <taxon>Pseudonocardiales</taxon>
        <taxon>Pseudonocardiaceae</taxon>
        <taxon>Kutzneria</taxon>
    </lineage>
</organism>
<feature type="compositionally biased region" description="Polar residues" evidence="7">
    <location>
        <begin position="502"/>
        <end position="521"/>
    </location>
</feature>
<dbReference type="InterPro" id="IPR000209">
    <property type="entry name" value="Peptidase_S8/S53_dom"/>
</dbReference>
<dbReference type="PANTHER" id="PTHR43806:SF11">
    <property type="entry name" value="CEREVISIN-RELATED"/>
    <property type="match status" value="1"/>
</dbReference>
<dbReference type="PROSITE" id="PS00136">
    <property type="entry name" value="SUBTILASE_ASP"/>
    <property type="match status" value="1"/>
</dbReference>
<feature type="active site" description="Charge relay system" evidence="5 6">
    <location>
        <position position="167"/>
    </location>
</feature>
<feature type="compositionally biased region" description="Polar residues" evidence="7">
    <location>
        <begin position="123"/>
        <end position="135"/>
    </location>
</feature>
<comment type="caution">
    <text evidence="10">The sequence shown here is derived from an EMBL/GenBank/DDBJ whole genome shotgun (WGS) entry which is preliminary data.</text>
</comment>
<dbReference type="RefSeq" id="WP_116177489.1">
    <property type="nucleotide sequence ID" value="NZ_CP144375.1"/>
</dbReference>
<dbReference type="AlphaFoldDB" id="A0A3E0HD15"/>
<dbReference type="InterPro" id="IPR006311">
    <property type="entry name" value="TAT_signal"/>
</dbReference>
<evidence type="ECO:0000256" key="1">
    <source>
        <dbReference type="ARBA" id="ARBA00011073"/>
    </source>
</evidence>
<keyword evidence="8" id="KW-0732">Signal</keyword>
<evidence type="ECO:0000313" key="11">
    <source>
        <dbReference type="Proteomes" id="UP000256269"/>
    </source>
</evidence>
<feature type="compositionally biased region" description="Polar residues" evidence="7">
    <location>
        <begin position="102"/>
        <end position="111"/>
    </location>
</feature>
<dbReference type="PROSITE" id="PS00137">
    <property type="entry name" value="SUBTILASE_HIS"/>
    <property type="match status" value="1"/>
</dbReference>
<evidence type="ECO:0000256" key="4">
    <source>
        <dbReference type="ARBA" id="ARBA00022825"/>
    </source>
</evidence>
<name>A0A3E0HD15_9PSEU</name>
<dbReference type="PROSITE" id="PS51318">
    <property type="entry name" value="TAT"/>
    <property type="match status" value="1"/>
</dbReference>
<dbReference type="InterPro" id="IPR050131">
    <property type="entry name" value="Peptidase_S8_subtilisin-like"/>
</dbReference>
<dbReference type="PROSITE" id="PS51257">
    <property type="entry name" value="PROKAR_LIPOPROTEIN"/>
    <property type="match status" value="1"/>
</dbReference>
<dbReference type="InterPro" id="IPR015500">
    <property type="entry name" value="Peptidase_S8_subtilisin-rel"/>
</dbReference>
<feature type="signal peptide" evidence="8">
    <location>
        <begin position="1"/>
        <end position="29"/>
    </location>
</feature>
<evidence type="ECO:0000256" key="8">
    <source>
        <dbReference type="SAM" id="SignalP"/>
    </source>
</evidence>
<dbReference type="PROSITE" id="PS51892">
    <property type="entry name" value="SUBTILASE"/>
    <property type="match status" value="1"/>
</dbReference>
<dbReference type="OrthoDB" id="9813435at2"/>
<keyword evidence="2 6" id="KW-0645">Protease</keyword>
<evidence type="ECO:0000256" key="3">
    <source>
        <dbReference type="ARBA" id="ARBA00022801"/>
    </source>
</evidence>
<dbReference type="Pfam" id="PF00082">
    <property type="entry name" value="Peptidase_S8"/>
    <property type="match status" value="1"/>
</dbReference>
<dbReference type="InterPro" id="IPR036852">
    <property type="entry name" value="Peptidase_S8/S53_dom_sf"/>
</dbReference>
<evidence type="ECO:0000313" key="10">
    <source>
        <dbReference type="EMBL" id="REH42676.1"/>
    </source>
</evidence>
<feature type="domain" description="Peptidase S8/S53" evidence="9">
    <location>
        <begin position="161"/>
        <end position="463"/>
    </location>
</feature>
<dbReference type="InterPro" id="IPR023827">
    <property type="entry name" value="Peptidase_S8_Asp-AS"/>
</dbReference>